<sequence>MVLRPLPGLLTRGGGGSRGPRQSRHAARRGAACALSVLHPLVAIARGLGRLAVVARARWGRTPKERRGPTLCLVAAGLLTVGLMPYGPVLAAVAVIVAAGWQGRDRTPPESGPGPEERARLQAVYEALVPYFSLPEDPNPQPLYAHDGGWERAFEQFAFGESGRLVLLRLRYPAYFRDGEREERLRVEQLLCAKAGRGREYRFRWDEECNRLELAVPAPLPTDICAQPFVTAPGEAVLGFTDPSEVRRTLPVTDGQTSRDVPPVIWRTGPRSTEPHLLALGDPGSGVSTLLRSVAIQALRHGDVLVVDGGGSGEFACLTGRRGVLAVESSLVGSLASLEWAVHETERRLLAASTARQAGRALPEDVRRPLWLVVDRPVVLSQLARTEGRRDPQELLEVPLRHGRAARVTVAVAEQFEGADGLGQAVRAYSRARVVLGAVSHERVRAVLGESPQTTPAAHPPPGRGFARMGGGPVLRLQVPATPDPHDEATSEVQRRAVLALLPERSGAVPQAT</sequence>
<dbReference type="RefSeq" id="WP_260215387.1">
    <property type="nucleotide sequence ID" value="NZ_JAJAGO010000001.1"/>
</dbReference>
<gene>
    <name evidence="2" type="ORF">LHJ74_00710</name>
</gene>
<protein>
    <recommendedName>
        <fullName evidence="4">FtsK domain-containing protein</fullName>
    </recommendedName>
</protein>
<evidence type="ECO:0008006" key="4">
    <source>
        <dbReference type="Google" id="ProtNLM"/>
    </source>
</evidence>
<feature type="compositionally biased region" description="Low complexity" evidence="1">
    <location>
        <begin position="1"/>
        <end position="10"/>
    </location>
</feature>
<reference evidence="2 3" key="1">
    <citation type="submission" date="2021-10" db="EMBL/GenBank/DDBJ databases">
        <title>Streptomyces gossypii sp. nov., isolated from soil collected from cotton field.</title>
        <authorList>
            <person name="Ge X."/>
            <person name="Chen X."/>
            <person name="Liu W."/>
        </authorList>
    </citation>
    <scope>NUCLEOTIDE SEQUENCE [LARGE SCALE GENOMIC DNA]</scope>
    <source>
        <strain evidence="2 3">N2-109</strain>
    </source>
</reference>
<name>A0ABT2JKS3_9ACTN</name>
<dbReference type="EMBL" id="JAJAGO010000001">
    <property type="protein sequence ID" value="MCT2588478.1"/>
    <property type="molecule type" value="Genomic_DNA"/>
</dbReference>
<comment type="caution">
    <text evidence="2">The sequence shown here is derived from an EMBL/GenBank/DDBJ whole genome shotgun (WGS) entry which is preliminary data.</text>
</comment>
<proteinExistence type="predicted"/>
<accession>A0ABT2JKS3</accession>
<feature type="region of interest" description="Disordered" evidence="1">
    <location>
        <begin position="1"/>
        <end position="26"/>
    </location>
</feature>
<organism evidence="2 3">
    <name type="scientific">Streptomyces gossypii</name>
    <dbReference type="NCBI Taxonomy" id="2883101"/>
    <lineage>
        <taxon>Bacteria</taxon>
        <taxon>Bacillati</taxon>
        <taxon>Actinomycetota</taxon>
        <taxon>Actinomycetes</taxon>
        <taxon>Kitasatosporales</taxon>
        <taxon>Streptomycetaceae</taxon>
        <taxon>Streptomyces</taxon>
    </lineage>
</organism>
<keyword evidence="3" id="KW-1185">Reference proteome</keyword>
<evidence type="ECO:0000256" key="1">
    <source>
        <dbReference type="SAM" id="MobiDB-lite"/>
    </source>
</evidence>
<dbReference type="InterPro" id="IPR027417">
    <property type="entry name" value="P-loop_NTPase"/>
</dbReference>
<dbReference type="SUPFAM" id="SSF52540">
    <property type="entry name" value="P-loop containing nucleoside triphosphate hydrolases"/>
    <property type="match status" value="1"/>
</dbReference>
<evidence type="ECO:0000313" key="3">
    <source>
        <dbReference type="Proteomes" id="UP001156389"/>
    </source>
</evidence>
<dbReference type="Proteomes" id="UP001156389">
    <property type="component" value="Unassembled WGS sequence"/>
</dbReference>
<evidence type="ECO:0000313" key="2">
    <source>
        <dbReference type="EMBL" id="MCT2588478.1"/>
    </source>
</evidence>
<dbReference type="Gene3D" id="3.40.50.300">
    <property type="entry name" value="P-loop containing nucleotide triphosphate hydrolases"/>
    <property type="match status" value="1"/>
</dbReference>